<name>A0ACB8G2S8_9SAUR</name>
<proteinExistence type="predicted"/>
<evidence type="ECO:0000313" key="1">
    <source>
        <dbReference type="EMBL" id="KAH8013378.1"/>
    </source>
</evidence>
<organism evidence="1 2">
    <name type="scientific">Sphaerodactylus townsendi</name>
    <dbReference type="NCBI Taxonomy" id="933632"/>
    <lineage>
        <taxon>Eukaryota</taxon>
        <taxon>Metazoa</taxon>
        <taxon>Chordata</taxon>
        <taxon>Craniata</taxon>
        <taxon>Vertebrata</taxon>
        <taxon>Euteleostomi</taxon>
        <taxon>Lepidosauria</taxon>
        <taxon>Squamata</taxon>
        <taxon>Bifurcata</taxon>
        <taxon>Gekkota</taxon>
        <taxon>Sphaerodactylidae</taxon>
        <taxon>Sphaerodactylus</taxon>
    </lineage>
</organism>
<dbReference type="EMBL" id="CM037615">
    <property type="protein sequence ID" value="KAH8013378.1"/>
    <property type="molecule type" value="Genomic_DNA"/>
</dbReference>
<reference evidence="1" key="1">
    <citation type="submission" date="2021-08" db="EMBL/GenBank/DDBJ databases">
        <title>The first chromosome-level gecko genome reveals the dynamic sex chromosomes of Neotropical dwarf geckos (Sphaerodactylidae: Sphaerodactylus).</title>
        <authorList>
            <person name="Pinto B.J."/>
            <person name="Keating S.E."/>
            <person name="Gamble T."/>
        </authorList>
    </citation>
    <scope>NUCLEOTIDE SEQUENCE</scope>
    <source>
        <strain evidence="1">TG3544</strain>
    </source>
</reference>
<sequence length="108" mass="11947">MLSANHLILEPKRAVYFVDCTIHSELPFSPETVRMKLPILNQGSMNESINGANHSVNAFSPTHLIAERTTGQRLGLAGQGGGEQWLNGRSCFFSFTLQSMTCTVYSER</sequence>
<dbReference type="Proteomes" id="UP000827872">
    <property type="component" value="Linkage Group LG02"/>
</dbReference>
<keyword evidence="2" id="KW-1185">Reference proteome</keyword>
<evidence type="ECO:0000313" key="2">
    <source>
        <dbReference type="Proteomes" id="UP000827872"/>
    </source>
</evidence>
<comment type="caution">
    <text evidence="1">The sequence shown here is derived from an EMBL/GenBank/DDBJ whole genome shotgun (WGS) entry which is preliminary data.</text>
</comment>
<accession>A0ACB8G2S8</accession>
<gene>
    <name evidence="1" type="ORF">K3G42_018435</name>
</gene>
<protein>
    <submittedName>
        <fullName evidence="1">Uncharacterized protein</fullName>
    </submittedName>
</protein>